<dbReference type="AlphaFoldDB" id="A0A6C0H7L6"/>
<organism evidence="1">
    <name type="scientific">viral metagenome</name>
    <dbReference type="NCBI Taxonomy" id="1070528"/>
    <lineage>
        <taxon>unclassified sequences</taxon>
        <taxon>metagenomes</taxon>
        <taxon>organismal metagenomes</taxon>
    </lineage>
</organism>
<proteinExistence type="predicted"/>
<dbReference type="EMBL" id="MN739896">
    <property type="protein sequence ID" value="QHT76370.1"/>
    <property type="molecule type" value="Genomic_DNA"/>
</dbReference>
<name>A0A6C0H7L6_9ZZZZ</name>
<protein>
    <submittedName>
        <fullName evidence="1">Uncharacterized protein</fullName>
    </submittedName>
</protein>
<reference evidence="1" key="1">
    <citation type="journal article" date="2020" name="Nature">
        <title>Giant virus diversity and host interactions through global metagenomics.</title>
        <authorList>
            <person name="Schulz F."/>
            <person name="Roux S."/>
            <person name="Paez-Espino D."/>
            <person name="Jungbluth S."/>
            <person name="Walsh D.A."/>
            <person name="Denef V.J."/>
            <person name="McMahon K.D."/>
            <person name="Konstantinidis K.T."/>
            <person name="Eloe-Fadrosh E.A."/>
            <person name="Kyrpides N.C."/>
            <person name="Woyke T."/>
        </authorList>
    </citation>
    <scope>NUCLEOTIDE SEQUENCE</scope>
    <source>
        <strain evidence="1">GVMAG-M-3300023179-82</strain>
    </source>
</reference>
<evidence type="ECO:0000313" key="1">
    <source>
        <dbReference type="EMBL" id="QHT76370.1"/>
    </source>
</evidence>
<accession>A0A6C0H7L6</accession>
<sequence>MADIIKSRLHRTDTSFITGWLSNIKLNNFSQMHSVNPKSNLRRTDSCFICGWSTDINSDNNIIDKPKNYALNQKDTGITGIRVKILE</sequence>